<accession>A0AAV4N8Q6</accession>
<dbReference type="Proteomes" id="UP001054945">
    <property type="component" value="Unassembled WGS sequence"/>
</dbReference>
<feature type="compositionally biased region" description="Polar residues" evidence="1">
    <location>
        <begin position="8"/>
        <end position="18"/>
    </location>
</feature>
<dbReference type="AlphaFoldDB" id="A0AAV4N8Q6"/>
<sequence>MSLGNLDISRNSRGSELSPSVHLSGVSDSSLEHVAISGMRVGGQACRNSSVHVLGQVLDACWQKAAFFGHKHRQQFFSPSSSSSSLKNHLQEFSAGTRVRFSDGKAFLFREEESTRNNQDRSLAFIGFEISFPFASRRRHADHFWMSGTFFFQSGLELDHTKCQMTCLPQTTFDQQTNLRKRGCRRYGEGGRFHQTSLLPLGILKGWKKNSTNSAHAFNPLWGAAVSSLFAIDPWIAYYLYALDDAQENLIPCLLGIRSIVKKSCPVDGG</sequence>
<name>A0AAV4N8Q6_CAEEX</name>
<comment type="caution">
    <text evidence="2">The sequence shown here is derived from an EMBL/GenBank/DDBJ whole genome shotgun (WGS) entry which is preliminary data.</text>
</comment>
<keyword evidence="3" id="KW-1185">Reference proteome</keyword>
<evidence type="ECO:0000313" key="2">
    <source>
        <dbReference type="EMBL" id="GIX80081.1"/>
    </source>
</evidence>
<organism evidence="2 3">
    <name type="scientific">Caerostris extrusa</name>
    <name type="common">Bark spider</name>
    <name type="synonym">Caerostris bankana</name>
    <dbReference type="NCBI Taxonomy" id="172846"/>
    <lineage>
        <taxon>Eukaryota</taxon>
        <taxon>Metazoa</taxon>
        <taxon>Ecdysozoa</taxon>
        <taxon>Arthropoda</taxon>
        <taxon>Chelicerata</taxon>
        <taxon>Arachnida</taxon>
        <taxon>Araneae</taxon>
        <taxon>Araneomorphae</taxon>
        <taxon>Entelegynae</taxon>
        <taxon>Araneoidea</taxon>
        <taxon>Araneidae</taxon>
        <taxon>Caerostris</taxon>
    </lineage>
</organism>
<feature type="region of interest" description="Disordered" evidence="1">
    <location>
        <begin position="1"/>
        <end position="24"/>
    </location>
</feature>
<reference evidence="2 3" key="1">
    <citation type="submission" date="2021-06" db="EMBL/GenBank/DDBJ databases">
        <title>Caerostris extrusa draft genome.</title>
        <authorList>
            <person name="Kono N."/>
            <person name="Arakawa K."/>
        </authorList>
    </citation>
    <scope>NUCLEOTIDE SEQUENCE [LARGE SCALE GENOMIC DNA]</scope>
</reference>
<proteinExistence type="predicted"/>
<dbReference type="EMBL" id="BPLR01002997">
    <property type="protein sequence ID" value="GIX80081.1"/>
    <property type="molecule type" value="Genomic_DNA"/>
</dbReference>
<gene>
    <name evidence="2" type="ORF">CEXT_412981</name>
</gene>
<evidence type="ECO:0000313" key="3">
    <source>
        <dbReference type="Proteomes" id="UP001054945"/>
    </source>
</evidence>
<protein>
    <submittedName>
        <fullName evidence="2">Uncharacterized protein</fullName>
    </submittedName>
</protein>
<evidence type="ECO:0000256" key="1">
    <source>
        <dbReference type="SAM" id="MobiDB-lite"/>
    </source>
</evidence>